<dbReference type="InterPro" id="IPR011008">
    <property type="entry name" value="Dimeric_a/b-barrel"/>
</dbReference>
<organism evidence="1 2">
    <name type="scientific">Melanomma pulvis-pyrius CBS 109.77</name>
    <dbReference type="NCBI Taxonomy" id="1314802"/>
    <lineage>
        <taxon>Eukaryota</taxon>
        <taxon>Fungi</taxon>
        <taxon>Dikarya</taxon>
        <taxon>Ascomycota</taxon>
        <taxon>Pezizomycotina</taxon>
        <taxon>Dothideomycetes</taxon>
        <taxon>Pleosporomycetidae</taxon>
        <taxon>Pleosporales</taxon>
        <taxon>Melanommataceae</taxon>
        <taxon>Melanomma</taxon>
    </lineage>
</organism>
<dbReference type="Gene3D" id="3.30.70.100">
    <property type="match status" value="1"/>
</dbReference>
<evidence type="ECO:0008006" key="3">
    <source>
        <dbReference type="Google" id="ProtNLM"/>
    </source>
</evidence>
<dbReference type="PANTHER" id="PTHR40260">
    <property type="entry name" value="BLR8190 PROTEIN"/>
    <property type="match status" value="1"/>
</dbReference>
<keyword evidence="2" id="KW-1185">Reference proteome</keyword>
<proteinExistence type="predicted"/>
<evidence type="ECO:0000313" key="1">
    <source>
        <dbReference type="EMBL" id="KAF2797521.1"/>
    </source>
</evidence>
<gene>
    <name evidence="1" type="ORF">K505DRAFT_358310</name>
</gene>
<reference evidence="1" key="1">
    <citation type="journal article" date="2020" name="Stud. Mycol.">
        <title>101 Dothideomycetes genomes: a test case for predicting lifestyles and emergence of pathogens.</title>
        <authorList>
            <person name="Haridas S."/>
            <person name="Albert R."/>
            <person name="Binder M."/>
            <person name="Bloem J."/>
            <person name="Labutti K."/>
            <person name="Salamov A."/>
            <person name="Andreopoulos B."/>
            <person name="Baker S."/>
            <person name="Barry K."/>
            <person name="Bills G."/>
            <person name="Bluhm B."/>
            <person name="Cannon C."/>
            <person name="Castanera R."/>
            <person name="Culley D."/>
            <person name="Daum C."/>
            <person name="Ezra D."/>
            <person name="Gonzalez J."/>
            <person name="Henrissat B."/>
            <person name="Kuo A."/>
            <person name="Liang C."/>
            <person name="Lipzen A."/>
            <person name="Lutzoni F."/>
            <person name="Magnuson J."/>
            <person name="Mondo S."/>
            <person name="Nolan M."/>
            <person name="Ohm R."/>
            <person name="Pangilinan J."/>
            <person name="Park H.-J."/>
            <person name="Ramirez L."/>
            <person name="Alfaro M."/>
            <person name="Sun H."/>
            <person name="Tritt A."/>
            <person name="Yoshinaga Y."/>
            <person name="Zwiers L.-H."/>
            <person name="Turgeon B."/>
            <person name="Goodwin S."/>
            <person name="Spatafora J."/>
            <person name="Crous P."/>
            <person name="Grigoriev I."/>
        </authorList>
    </citation>
    <scope>NUCLEOTIDE SEQUENCE</scope>
    <source>
        <strain evidence="1">CBS 109.77</strain>
    </source>
</reference>
<dbReference type="PANTHER" id="PTHR40260:SF2">
    <property type="entry name" value="BLR8190 PROTEIN"/>
    <property type="match status" value="1"/>
</dbReference>
<dbReference type="OrthoDB" id="4892971at2759"/>
<dbReference type="SUPFAM" id="SSF54909">
    <property type="entry name" value="Dimeric alpha+beta barrel"/>
    <property type="match status" value="1"/>
</dbReference>
<sequence>MPSKPGAIVTVLYRRTSDLTFNAAYYLSTHIPLFTEKWTPHGLLGATLCEATADSEFAYTVVTEWKDAEGFSTAMKDEQESKIIMNDVPNFTSGAPIFVVGKILSKNTAEKI</sequence>
<accession>A0A6A6XLY3</accession>
<dbReference type="EMBL" id="MU001804">
    <property type="protein sequence ID" value="KAF2797521.1"/>
    <property type="molecule type" value="Genomic_DNA"/>
</dbReference>
<evidence type="ECO:0000313" key="2">
    <source>
        <dbReference type="Proteomes" id="UP000799757"/>
    </source>
</evidence>
<dbReference type="AlphaFoldDB" id="A0A6A6XLY3"/>
<name>A0A6A6XLY3_9PLEO</name>
<dbReference type="Proteomes" id="UP000799757">
    <property type="component" value="Unassembled WGS sequence"/>
</dbReference>
<protein>
    <recommendedName>
        <fullName evidence="3">ABM domain-containing protein</fullName>
    </recommendedName>
</protein>